<organism evidence="1 2">
    <name type="scientific">Caerostris darwini</name>
    <dbReference type="NCBI Taxonomy" id="1538125"/>
    <lineage>
        <taxon>Eukaryota</taxon>
        <taxon>Metazoa</taxon>
        <taxon>Ecdysozoa</taxon>
        <taxon>Arthropoda</taxon>
        <taxon>Chelicerata</taxon>
        <taxon>Arachnida</taxon>
        <taxon>Araneae</taxon>
        <taxon>Araneomorphae</taxon>
        <taxon>Entelegynae</taxon>
        <taxon>Araneoidea</taxon>
        <taxon>Araneidae</taxon>
        <taxon>Caerostris</taxon>
    </lineage>
</organism>
<keyword evidence="2" id="KW-1185">Reference proteome</keyword>
<dbReference type="AlphaFoldDB" id="A0AAV4U7Q7"/>
<gene>
    <name evidence="1" type="ORF">CDAR_215341</name>
</gene>
<comment type="caution">
    <text evidence="1">The sequence shown here is derived from an EMBL/GenBank/DDBJ whole genome shotgun (WGS) entry which is preliminary data.</text>
</comment>
<dbReference type="EMBL" id="BPLQ01010792">
    <property type="protein sequence ID" value="GIY53670.1"/>
    <property type="molecule type" value="Genomic_DNA"/>
</dbReference>
<protein>
    <submittedName>
        <fullName evidence="1">Uncharacterized protein</fullName>
    </submittedName>
</protein>
<evidence type="ECO:0000313" key="1">
    <source>
        <dbReference type="EMBL" id="GIY53670.1"/>
    </source>
</evidence>
<accession>A0AAV4U7Q7</accession>
<reference evidence="1 2" key="1">
    <citation type="submission" date="2021-06" db="EMBL/GenBank/DDBJ databases">
        <title>Caerostris darwini draft genome.</title>
        <authorList>
            <person name="Kono N."/>
            <person name="Arakawa K."/>
        </authorList>
    </citation>
    <scope>NUCLEOTIDE SEQUENCE [LARGE SCALE GENOMIC DNA]</scope>
</reference>
<proteinExistence type="predicted"/>
<dbReference type="Proteomes" id="UP001054837">
    <property type="component" value="Unassembled WGS sequence"/>
</dbReference>
<name>A0AAV4U7Q7_9ARAC</name>
<sequence>MGGGRLTFFAGCGIASSVISSKFSTRVKGFCDWMGCGACNREGGFFVRCQAGESVANKTHLSHISSFSRLYSERLTTSQSKSGGNIKFPARQKNFVATEIVNESCYTCNPNSILPSKAELDDREKASVHLTLSRWKMIHQIQLCPILLPLQSAN</sequence>
<evidence type="ECO:0000313" key="2">
    <source>
        <dbReference type="Proteomes" id="UP001054837"/>
    </source>
</evidence>